<gene>
    <name evidence="1" type="ORF">XPU_0631</name>
</gene>
<dbReference type="AlphaFoldDB" id="W4RZK9"/>
<comment type="caution">
    <text evidence="1">The sequence shown here is derived from an EMBL/GenBank/DDBJ whole genome shotgun (WGS) entry which is preliminary data.</text>
</comment>
<accession>W4RZK9</accession>
<organism evidence="1 2">
    <name type="scientific">Xanthomonas arboricola pv. pruni str. MAFF 311562</name>
    <dbReference type="NCBI Taxonomy" id="1414836"/>
    <lineage>
        <taxon>Bacteria</taxon>
        <taxon>Pseudomonadati</taxon>
        <taxon>Pseudomonadota</taxon>
        <taxon>Gammaproteobacteria</taxon>
        <taxon>Lysobacterales</taxon>
        <taxon>Lysobacteraceae</taxon>
        <taxon>Xanthomonas</taxon>
    </lineage>
</organism>
<dbReference type="Proteomes" id="UP000019143">
    <property type="component" value="Unassembled WGS sequence"/>
</dbReference>
<protein>
    <submittedName>
        <fullName evidence="1">Uncharacterized protein</fullName>
    </submittedName>
</protein>
<name>W4RZK9_9XANT</name>
<evidence type="ECO:0000313" key="1">
    <source>
        <dbReference type="EMBL" id="GAE49099.1"/>
    </source>
</evidence>
<feature type="non-terminal residue" evidence="1">
    <location>
        <position position="34"/>
    </location>
</feature>
<dbReference type="EMBL" id="BAVB01000094">
    <property type="protein sequence ID" value="GAE49099.1"/>
    <property type="molecule type" value="Genomic_DNA"/>
</dbReference>
<proteinExistence type="predicted"/>
<reference evidence="1 2" key="1">
    <citation type="submission" date="2014-01" db="EMBL/GenBank/DDBJ databases">
        <title>Genome sequence and analysis of Xanthomonas arboricola pv. pruni.</title>
        <authorList>
            <person name="Fujikawa T."/>
            <person name="Nakazono-Nagaoka E."/>
        </authorList>
    </citation>
    <scope>NUCLEOTIDE SEQUENCE [LARGE SCALE GENOMIC DNA]</scope>
    <source>
        <strain evidence="2">MAFF 311562</strain>
    </source>
</reference>
<sequence>MVISTKRILNEADFALDQFDRKVMNAYSCVDSPQ</sequence>
<evidence type="ECO:0000313" key="2">
    <source>
        <dbReference type="Proteomes" id="UP000019143"/>
    </source>
</evidence>